<dbReference type="AlphaFoldDB" id="A0A5K7ZMY4"/>
<feature type="compositionally biased region" description="Polar residues" evidence="4">
    <location>
        <begin position="244"/>
        <end position="264"/>
    </location>
</feature>
<dbReference type="PANTHER" id="PTHR33375:SF1">
    <property type="entry name" value="CHROMOSOME-PARTITIONING PROTEIN PARB-RELATED"/>
    <property type="match status" value="1"/>
</dbReference>
<accession>A0A5K7ZMY4</accession>
<dbReference type="Gene3D" id="3.90.1530.30">
    <property type="match status" value="1"/>
</dbReference>
<organism evidence="6 7">
    <name type="scientific">Desulfosarcina widdelii</name>
    <dbReference type="NCBI Taxonomy" id="947919"/>
    <lineage>
        <taxon>Bacteria</taxon>
        <taxon>Pseudomonadati</taxon>
        <taxon>Thermodesulfobacteriota</taxon>
        <taxon>Desulfobacteria</taxon>
        <taxon>Desulfobacterales</taxon>
        <taxon>Desulfosarcinaceae</taxon>
        <taxon>Desulfosarcina</taxon>
    </lineage>
</organism>
<dbReference type="SUPFAM" id="SSF110849">
    <property type="entry name" value="ParB/Sulfiredoxin"/>
    <property type="match status" value="1"/>
</dbReference>
<evidence type="ECO:0000256" key="1">
    <source>
        <dbReference type="ARBA" id="ARBA00006295"/>
    </source>
</evidence>
<dbReference type="FunFam" id="3.90.1530.30:FF:000001">
    <property type="entry name" value="Chromosome partitioning protein ParB"/>
    <property type="match status" value="1"/>
</dbReference>
<dbReference type="RefSeq" id="WP_170302438.1">
    <property type="nucleotide sequence ID" value="NZ_AP021875.1"/>
</dbReference>
<evidence type="ECO:0000259" key="5">
    <source>
        <dbReference type="SMART" id="SM00470"/>
    </source>
</evidence>
<sequence>MAKDFSQNARDRSSFLVPPTLDTATKRGDRADTRPIRAARLIEIQRIQPDPNQPRKTFVQETLESLARSIRQIGGIIDPITVQYSENEDCFLIISGERRYRAAKIAGLDTLPCIIKQPDDKTRFLMQFIANIQREDIPPLEEAAAIRILIQTYGFTQHDIAKLINKSKSYVSQVLGLERLSDEAKKKVQTSELSKEVQIQASRETEPEKQIEILKMASDGNKTVRDIRNQTKPVGVQHSDKNIDSNSFNTNRNKPGTQPAKNETFSQWTWTSKQGRFTVSVQFLEKHPLENKTKMVRAALMDAVNQISGKREGTRR</sequence>
<comment type="similarity">
    <text evidence="1">Belongs to the ParB family.</text>
</comment>
<dbReference type="InterPro" id="IPR036086">
    <property type="entry name" value="ParB/Sulfiredoxin_sf"/>
</dbReference>
<protein>
    <recommendedName>
        <fullName evidence="5">ParB-like N-terminal domain-containing protein</fullName>
    </recommendedName>
</protein>
<evidence type="ECO:0000313" key="7">
    <source>
        <dbReference type="Proteomes" id="UP000427769"/>
    </source>
</evidence>
<feature type="domain" description="ParB-like N-terminal" evidence="5">
    <location>
        <begin position="40"/>
        <end position="132"/>
    </location>
</feature>
<keyword evidence="3" id="KW-0238">DNA-binding</keyword>
<dbReference type="GO" id="GO:0003677">
    <property type="term" value="F:DNA binding"/>
    <property type="evidence" value="ECO:0007669"/>
    <property type="project" value="UniProtKB-KW"/>
</dbReference>
<feature type="compositionally biased region" description="Basic and acidic residues" evidence="4">
    <location>
        <begin position="1"/>
        <end position="13"/>
    </location>
</feature>
<dbReference type="EMBL" id="AP021875">
    <property type="protein sequence ID" value="BBO77487.1"/>
    <property type="molecule type" value="Genomic_DNA"/>
</dbReference>
<proteinExistence type="inferred from homology"/>
<dbReference type="GO" id="GO:0007059">
    <property type="term" value="P:chromosome segregation"/>
    <property type="evidence" value="ECO:0007669"/>
    <property type="project" value="UniProtKB-KW"/>
</dbReference>
<dbReference type="SMART" id="SM00470">
    <property type="entry name" value="ParB"/>
    <property type="match status" value="1"/>
</dbReference>
<dbReference type="InterPro" id="IPR041468">
    <property type="entry name" value="HTH_ParB/Spo0J"/>
</dbReference>
<dbReference type="Proteomes" id="UP000427769">
    <property type="component" value="Chromosome"/>
</dbReference>
<dbReference type="InterPro" id="IPR003115">
    <property type="entry name" value="ParB_N"/>
</dbReference>
<dbReference type="KEGG" id="dwd:DSCW_49040"/>
<evidence type="ECO:0000256" key="3">
    <source>
        <dbReference type="ARBA" id="ARBA00023125"/>
    </source>
</evidence>
<dbReference type="Pfam" id="PF17762">
    <property type="entry name" value="HTH_ParB"/>
    <property type="match status" value="1"/>
</dbReference>
<gene>
    <name evidence="6" type="ORF">DSCW_49040</name>
</gene>
<dbReference type="PANTHER" id="PTHR33375">
    <property type="entry name" value="CHROMOSOME-PARTITIONING PROTEIN PARB-RELATED"/>
    <property type="match status" value="1"/>
</dbReference>
<name>A0A5K7ZMY4_9BACT</name>
<evidence type="ECO:0000256" key="4">
    <source>
        <dbReference type="SAM" id="MobiDB-lite"/>
    </source>
</evidence>
<evidence type="ECO:0000256" key="2">
    <source>
        <dbReference type="ARBA" id="ARBA00022829"/>
    </source>
</evidence>
<reference evidence="6 7" key="1">
    <citation type="submission" date="2019-11" db="EMBL/GenBank/DDBJ databases">
        <title>Comparative genomics of hydrocarbon-degrading Desulfosarcina strains.</title>
        <authorList>
            <person name="Watanabe M."/>
            <person name="Kojima H."/>
            <person name="Fukui M."/>
        </authorList>
    </citation>
    <scope>NUCLEOTIDE SEQUENCE [LARGE SCALE GENOMIC DNA]</scope>
    <source>
        <strain evidence="6 7">PP31</strain>
    </source>
</reference>
<evidence type="ECO:0000313" key="6">
    <source>
        <dbReference type="EMBL" id="BBO77487.1"/>
    </source>
</evidence>
<dbReference type="InterPro" id="IPR004437">
    <property type="entry name" value="ParB/RepB/Spo0J"/>
</dbReference>
<dbReference type="Gene3D" id="1.10.10.2830">
    <property type="match status" value="1"/>
</dbReference>
<feature type="region of interest" description="Disordered" evidence="4">
    <location>
        <begin position="1"/>
        <end position="32"/>
    </location>
</feature>
<keyword evidence="2" id="KW-0159">Chromosome partition</keyword>
<dbReference type="GO" id="GO:0005694">
    <property type="term" value="C:chromosome"/>
    <property type="evidence" value="ECO:0007669"/>
    <property type="project" value="TreeGrafter"/>
</dbReference>
<dbReference type="NCBIfam" id="TIGR00180">
    <property type="entry name" value="parB_part"/>
    <property type="match status" value="1"/>
</dbReference>
<feature type="region of interest" description="Disordered" evidence="4">
    <location>
        <begin position="235"/>
        <end position="264"/>
    </location>
</feature>
<dbReference type="Pfam" id="PF02195">
    <property type="entry name" value="ParB_N"/>
    <property type="match status" value="1"/>
</dbReference>
<dbReference type="InterPro" id="IPR050336">
    <property type="entry name" value="Chromosome_partition/occlusion"/>
</dbReference>
<keyword evidence="7" id="KW-1185">Reference proteome</keyword>